<accession>A0A511KQJ0</accession>
<protein>
    <submittedName>
        <fullName evidence="2">Uncharacterized protein</fullName>
    </submittedName>
</protein>
<evidence type="ECO:0000313" key="3">
    <source>
        <dbReference type="Proteomes" id="UP000321518"/>
    </source>
</evidence>
<proteinExistence type="predicted"/>
<evidence type="ECO:0000256" key="1">
    <source>
        <dbReference type="SAM" id="Phobius"/>
    </source>
</evidence>
<sequence length="168" mass="19574">MPIQEALVSVCFLPLRPLNDKAEHDVVLRPVDWLLPVPNRNRCDRWYWRGRGCDGLTRSQRLAAIITPSIVFGLLCLVVLFIVWRIRVLRARVNAVEGRQLVTEGAVGALEEQHKKFTRHRRHSHSPGPYDTPYPYPYPPLGIHPHYYRPQHHRYHGGGCDRKYIGYH</sequence>
<gene>
    <name evidence="2" type="ORF">Rt10032_c19g6163</name>
</gene>
<reference evidence="2 3" key="1">
    <citation type="submission" date="2019-07" db="EMBL/GenBank/DDBJ databases">
        <title>Rhodotorula toruloides NBRC10032 genome sequencing.</title>
        <authorList>
            <person name="Shida Y."/>
            <person name="Takaku H."/>
            <person name="Ogasawara W."/>
            <person name="Mori K."/>
        </authorList>
    </citation>
    <scope>NUCLEOTIDE SEQUENCE [LARGE SCALE GENOMIC DNA]</scope>
    <source>
        <strain evidence="2 3">NBRC10032</strain>
    </source>
</reference>
<keyword evidence="1" id="KW-0472">Membrane</keyword>
<name>A0A511KQJ0_RHOTO</name>
<dbReference type="AlphaFoldDB" id="A0A511KQJ0"/>
<dbReference type="OrthoDB" id="10429677at2759"/>
<keyword evidence="1" id="KW-1133">Transmembrane helix</keyword>
<dbReference type="EMBL" id="BJWK01000019">
    <property type="protein sequence ID" value="GEM12146.1"/>
    <property type="molecule type" value="Genomic_DNA"/>
</dbReference>
<dbReference type="Proteomes" id="UP000321518">
    <property type="component" value="Unassembled WGS sequence"/>
</dbReference>
<keyword evidence="1" id="KW-0812">Transmembrane</keyword>
<feature type="transmembrane region" description="Helical" evidence="1">
    <location>
        <begin position="62"/>
        <end position="84"/>
    </location>
</feature>
<comment type="caution">
    <text evidence="2">The sequence shown here is derived from an EMBL/GenBank/DDBJ whole genome shotgun (WGS) entry which is preliminary data.</text>
</comment>
<evidence type="ECO:0000313" key="2">
    <source>
        <dbReference type="EMBL" id="GEM12146.1"/>
    </source>
</evidence>
<organism evidence="2 3">
    <name type="scientific">Rhodotorula toruloides</name>
    <name type="common">Yeast</name>
    <name type="synonym">Rhodosporidium toruloides</name>
    <dbReference type="NCBI Taxonomy" id="5286"/>
    <lineage>
        <taxon>Eukaryota</taxon>
        <taxon>Fungi</taxon>
        <taxon>Dikarya</taxon>
        <taxon>Basidiomycota</taxon>
        <taxon>Pucciniomycotina</taxon>
        <taxon>Microbotryomycetes</taxon>
        <taxon>Sporidiobolales</taxon>
        <taxon>Sporidiobolaceae</taxon>
        <taxon>Rhodotorula</taxon>
    </lineage>
</organism>